<protein>
    <submittedName>
        <fullName evidence="2">SDR family oxidoreductase</fullName>
    </submittedName>
</protein>
<dbReference type="Gene3D" id="3.40.50.720">
    <property type="entry name" value="NAD(P)-binding Rossmann-like Domain"/>
    <property type="match status" value="1"/>
</dbReference>
<evidence type="ECO:0000313" key="4">
    <source>
        <dbReference type="Proteomes" id="UP000274097"/>
    </source>
</evidence>
<evidence type="ECO:0000256" key="1">
    <source>
        <dbReference type="ARBA" id="ARBA00006484"/>
    </source>
</evidence>
<sequence>MDLELESKVAVVTGGTRGIGLATARLLAQEGAGVVLVSRHADEAARVADDLARAKGRRILGLAADTTDDAAVAAMAAAVEREMGGAQILVNCAAEPAGQKAVPVPSEAEWASLASHMDTKVMGYLRCARALLPMMRRAGWGRIVNVSGLGARRTGDVVGTIRNVAVVALAKNLADELAGTGIAVTTVHPGLTRTEKVDAMLEARAQAEGRSLGEVEASLAANVLMGRLPTAEDVAQVIAFLTSPRSVAVNGVAIDVGGGVRGAINY</sequence>
<dbReference type="PRINTS" id="PR00081">
    <property type="entry name" value="GDHRDH"/>
</dbReference>
<dbReference type="InParanoid" id="A0A3A9JKC2"/>
<dbReference type="OrthoDB" id="9810935at2"/>
<organism evidence="2 5">
    <name type="scientific">Teichococcus wenyumeiae</name>
    <dbReference type="NCBI Taxonomy" id="2478470"/>
    <lineage>
        <taxon>Bacteria</taxon>
        <taxon>Pseudomonadati</taxon>
        <taxon>Pseudomonadota</taxon>
        <taxon>Alphaproteobacteria</taxon>
        <taxon>Acetobacterales</taxon>
        <taxon>Roseomonadaceae</taxon>
        <taxon>Roseomonas</taxon>
    </lineage>
</organism>
<dbReference type="Proteomes" id="UP000278036">
    <property type="component" value="Unassembled WGS sequence"/>
</dbReference>
<dbReference type="Proteomes" id="UP000274097">
    <property type="component" value="Unassembled WGS sequence"/>
</dbReference>
<dbReference type="InterPro" id="IPR036291">
    <property type="entry name" value="NAD(P)-bd_dom_sf"/>
</dbReference>
<gene>
    <name evidence="2" type="ORF">D6Z83_10790</name>
    <name evidence="3" type="ORF">EBE87_21155</name>
</gene>
<proteinExistence type="inferred from homology"/>
<dbReference type="SUPFAM" id="SSF51735">
    <property type="entry name" value="NAD(P)-binding Rossmann-fold domains"/>
    <property type="match status" value="1"/>
</dbReference>
<dbReference type="AlphaFoldDB" id="A0A3A9JKC2"/>
<dbReference type="EMBL" id="RAQU01000054">
    <property type="protein sequence ID" value="RKK04144.1"/>
    <property type="molecule type" value="Genomic_DNA"/>
</dbReference>
<name>A0A3A9JKC2_9PROT</name>
<dbReference type="InterPro" id="IPR050259">
    <property type="entry name" value="SDR"/>
</dbReference>
<evidence type="ECO:0000313" key="3">
    <source>
        <dbReference type="EMBL" id="RMI19254.1"/>
    </source>
</evidence>
<accession>A0A3A9JKC2</accession>
<dbReference type="RefSeq" id="WP_120638323.1">
    <property type="nucleotide sequence ID" value="NZ_RAQU01000054.1"/>
</dbReference>
<dbReference type="InterPro" id="IPR002347">
    <property type="entry name" value="SDR_fam"/>
</dbReference>
<dbReference type="PANTHER" id="PTHR42879">
    <property type="entry name" value="3-OXOACYL-(ACYL-CARRIER-PROTEIN) REDUCTASE"/>
    <property type="match status" value="1"/>
</dbReference>
<dbReference type="Pfam" id="PF13561">
    <property type="entry name" value="adh_short_C2"/>
    <property type="match status" value="1"/>
</dbReference>
<evidence type="ECO:0000313" key="2">
    <source>
        <dbReference type="EMBL" id="RKK04144.1"/>
    </source>
</evidence>
<evidence type="ECO:0000313" key="5">
    <source>
        <dbReference type="Proteomes" id="UP000278036"/>
    </source>
</evidence>
<comment type="similarity">
    <text evidence="1">Belongs to the short-chain dehydrogenases/reductases (SDR) family.</text>
</comment>
<reference evidence="2 5" key="1">
    <citation type="submission" date="2018-09" db="EMBL/GenBank/DDBJ databases">
        <title>Roseomonas sp. nov., isolated from feces of Tibetan antelopes in the Qinghai-Tibet plateau, China.</title>
        <authorList>
            <person name="Tian Z."/>
        </authorList>
    </citation>
    <scope>NUCLEOTIDE SEQUENCE [LARGE SCALE GENOMIC DNA]</scope>
    <source>
        <strain evidence="3 4">Z23</strain>
        <strain evidence="2 5">Z24</strain>
    </source>
</reference>
<dbReference type="EMBL" id="RFLX01000022">
    <property type="protein sequence ID" value="RMI19254.1"/>
    <property type="molecule type" value="Genomic_DNA"/>
</dbReference>
<keyword evidence="4" id="KW-1185">Reference proteome</keyword>
<comment type="caution">
    <text evidence="2">The sequence shown here is derived from an EMBL/GenBank/DDBJ whole genome shotgun (WGS) entry which is preliminary data.</text>
</comment>